<feature type="region of interest" description="Disordered" evidence="4">
    <location>
        <begin position="1083"/>
        <end position="1165"/>
    </location>
</feature>
<accession>A0A433DKT4</accession>
<keyword evidence="3" id="KW-0808">Transferase</keyword>
<feature type="compositionally biased region" description="Polar residues" evidence="4">
    <location>
        <begin position="339"/>
        <end position="369"/>
    </location>
</feature>
<keyword evidence="3" id="KW-0418">Kinase</keyword>
<feature type="domain" description="PIPK" evidence="5">
    <location>
        <begin position="1117"/>
        <end position="1440"/>
    </location>
</feature>
<protein>
    <recommendedName>
        <fullName evidence="5">PIPK domain-containing protein</fullName>
    </recommendedName>
</protein>
<dbReference type="SUPFAM" id="SSF56104">
    <property type="entry name" value="SAICAR synthase-like"/>
    <property type="match status" value="1"/>
</dbReference>
<dbReference type="FunFam" id="3.30.810.10:FF:000001">
    <property type="entry name" value="1-phosphatidylinositol 3-phosphate 5-kinase FAB1"/>
    <property type="match status" value="1"/>
</dbReference>
<comment type="caution">
    <text evidence="6">The sequence shown here is derived from an EMBL/GenBank/DDBJ whole genome shotgun (WGS) entry which is preliminary data.</text>
</comment>
<dbReference type="PANTHER" id="PTHR45748:SF7">
    <property type="entry name" value="1-PHOSPHATIDYLINOSITOL 3-PHOSPHATE 5-KINASE-RELATED"/>
    <property type="match status" value="1"/>
</dbReference>
<dbReference type="GO" id="GO:0000285">
    <property type="term" value="F:1-phosphatidylinositol-3-phosphate 5-kinase activity"/>
    <property type="evidence" value="ECO:0007669"/>
    <property type="project" value="InterPro"/>
</dbReference>
<evidence type="ECO:0000256" key="3">
    <source>
        <dbReference type="PROSITE-ProRule" id="PRU00781"/>
    </source>
</evidence>
<feature type="compositionally biased region" description="Low complexity" evidence="4">
    <location>
        <begin position="1083"/>
        <end position="1116"/>
    </location>
</feature>
<dbReference type="SMART" id="SM00330">
    <property type="entry name" value="PIPKc"/>
    <property type="match status" value="1"/>
</dbReference>
<dbReference type="GO" id="GO:0000329">
    <property type="term" value="C:fungal-type vacuole membrane"/>
    <property type="evidence" value="ECO:0007669"/>
    <property type="project" value="TreeGrafter"/>
</dbReference>
<sequence>MATLATTNPPFPGAFPSTPTSERSFTFRSVHSFTKPLPALPSNDPSHPLPSLPVIPRLLTDDLPLDTRSLAHLRALLRQALDNSLLDHDPWERVIITIVIDVADQIPSVIELLATHDRAVAALAASTKSDEAATASSAPQPPSNHPHLQAATAGIIGATKAILSISSALTPASAIAAPLTPEPEKIEEQAPSVALPSPVSLPPRYCIMLAKEESPMANPHESYYVYNRFTGVSLLQRPEDDALNHTKYRYIGGTIVLKGTSSDLVKVSRIFELLIFVVCNLKLEMAVMRDHHVKRETQDPKTEDKYKSEAEEVHNTVRLAKKVTHKGIFGWIMRRNQRISSSPGLGQNPTPSPNNHLSHRLSFSKSSTVARPISSVPPAPPTKEQRLPGSWVPTPPATPGQRSLNSLTMEEPEDVWLPSHRFADIISNMESSVVSSSPDVVFPPPYLLVRLKEEENRVNRFGENLSHTLISEERNIRALYSPDLANNADFASATPWNSTRLPNTPLSRPSSLPQHILAYSTLRANNTNILDAKTGLSHLTMNTRTVDGLIQYQSFSYSYSSFLDPKNPIACEGPRVVTLDFYRFHPRSSSHADRMLGEIIEFWCESAYQKCEGEGLQKGCGRDRIRHIMTFTHGSGRVNAIVDEALGARDNDADKALQELRDVIVMWTECKLCQARTFPLRMSDATYRYSFGKYLELLLYNPRFIPHEPLCEHVSPTAGVENVVRCFQRNGLVVWFECERVDLFEMRVPRLQCVPNEDTKGGVAKGALESVAAGVRTPGEVVLGEDGVPVEGVTEEEEREEATNATRKEITHFYRSLDRHIAMLDGYVVSEEKFLASHVDGTENRMARTSGTSLNTGAVRNAELGEEVEVTSVSSERRLQLERMADEFGRERDALDETLIRSTGECLNDVRRTFAKKVEATKDQIKAWQAEKCPELDAECPWVVPEYVTNKKLHLFPGSSIIVREDEPSSIIAYALSSKDYLKELAQLQHVGSPSSTPGAHDYFPTTRPSPAHSLRNLIPGTQFPGLDAEDSDPDDGYLVLDEYYTTIHRITDRDAVTAHAAQTFGTSLSGNLKGLAGLGSFGAASSRKPSPSSSAPASKNSSLNGNGNANGWAKGSETEEAGGLPREGEEGMPHSVATPGLLGGGITDSPAHTEDAPGPGLGGKNPHVKYEFTHSNSRFTCTIYFAAQFDALRRKCGIDKLCLQSLSRCATWNVSGGKSKSNFFKTKDDRLVLKQMVSSWNIAEKDALLKFAPKYFDYMDQSVESPTLLAKIFGFYTIKMKNLANNQTAMKMDVLVMEHLFFGQTITRKFDLKGIQDRHVKETKVQQNDTTLWDGDWVEGRYKTLLLIHSHSKRIIRESIRNDTQFLANANIMDYSLLVGVDDEQKELVVGIVDFIGAFTWYKKIESKSKSTLKPHKEVTVLPPEQYKARFRDAMEQYFLSVPDKWVKPVSEIPPPPSIPRLPSASALPAGLRSPASMNGLKGSTKDPPPISLTAPSPIKSSEASLSSVIKPESEEKKDEMAKVRRLPTVL</sequence>
<keyword evidence="7" id="KW-1185">Reference proteome</keyword>
<dbReference type="GO" id="GO:0010008">
    <property type="term" value="C:endosome membrane"/>
    <property type="evidence" value="ECO:0007669"/>
    <property type="project" value="TreeGrafter"/>
</dbReference>
<dbReference type="InterPro" id="IPR044769">
    <property type="entry name" value="PIKfyve_PIPKc"/>
</dbReference>
<evidence type="ECO:0000256" key="2">
    <source>
        <dbReference type="ARBA" id="ARBA00022840"/>
    </source>
</evidence>
<dbReference type="InterPro" id="IPR027484">
    <property type="entry name" value="PInositol-4-P-5-kinase_N"/>
</dbReference>
<dbReference type="PROSITE" id="PS51455">
    <property type="entry name" value="PIPK"/>
    <property type="match status" value="1"/>
</dbReference>
<feature type="region of interest" description="Disordered" evidence="4">
    <location>
        <begin position="339"/>
        <end position="404"/>
    </location>
</feature>
<proteinExistence type="predicted"/>
<keyword evidence="1 3" id="KW-0547">Nucleotide-binding</keyword>
<keyword evidence="2 3" id="KW-0067">ATP-binding</keyword>
<evidence type="ECO:0000256" key="1">
    <source>
        <dbReference type="ARBA" id="ARBA00022741"/>
    </source>
</evidence>
<feature type="compositionally biased region" description="Polar residues" evidence="4">
    <location>
        <begin position="1500"/>
        <end position="1509"/>
    </location>
</feature>
<dbReference type="OrthoDB" id="158357at2759"/>
<name>A0A433DKT4_9FUNG</name>
<dbReference type="GO" id="GO:0046854">
    <property type="term" value="P:phosphatidylinositol phosphate biosynthetic process"/>
    <property type="evidence" value="ECO:0007669"/>
    <property type="project" value="TreeGrafter"/>
</dbReference>
<gene>
    <name evidence="6" type="ORF">BC936DRAFT_148286</name>
</gene>
<dbReference type="Pfam" id="PF01504">
    <property type="entry name" value="PIP5K"/>
    <property type="match status" value="1"/>
</dbReference>
<evidence type="ECO:0000259" key="5">
    <source>
        <dbReference type="PROSITE" id="PS51455"/>
    </source>
</evidence>
<feature type="region of interest" description="Disordered" evidence="4">
    <location>
        <begin position="1"/>
        <end position="22"/>
    </location>
</feature>
<feature type="compositionally biased region" description="Basic and acidic residues" evidence="4">
    <location>
        <begin position="1513"/>
        <end position="1524"/>
    </location>
</feature>
<dbReference type="CDD" id="cd17300">
    <property type="entry name" value="PIPKc_PIKfyve"/>
    <property type="match status" value="1"/>
</dbReference>
<dbReference type="GO" id="GO:0005524">
    <property type="term" value="F:ATP binding"/>
    <property type="evidence" value="ECO:0007669"/>
    <property type="project" value="UniProtKB-UniRule"/>
</dbReference>
<dbReference type="Proteomes" id="UP000268093">
    <property type="component" value="Unassembled WGS sequence"/>
</dbReference>
<dbReference type="InterPro" id="IPR002498">
    <property type="entry name" value="PInositol-4-P-4/5-kinase_core"/>
</dbReference>
<dbReference type="EMBL" id="RBNI01000744">
    <property type="protein sequence ID" value="RUP51415.1"/>
    <property type="molecule type" value="Genomic_DNA"/>
</dbReference>
<dbReference type="Gene3D" id="3.30.810.10">
    <property type="entry name" value="2-Layer Sandwich"/>
    <property type="match status" value="1"/>
</dbReference>
<evidence type="ECO:0000256" key="4">
    <source>
        <dbReference type="SAM" id="MobiDB-lite"/>
    </source>
</evidence>
<organism evidence="6 7">
    <name type="scientific">Jimgerdemannia flammicorona</name>
    <dbReference type="NCBI Taxonomy" id="994334"/>
    <lineage>
        <taxon>Eukaryota</taxon>
        <taxon>Fungi</taxon>
        <taxon>Fungi incertae sedis</taxon>
        <taxon>Mucoromycota</taxon>
        <taxon>Mucoromycotina</taxon>
        <taxon>Endogonomycetes</taxon>
        <taxon>Endogonales</taxon>
        <taxon>Endogonaceae</taxon>
        <taxon>Jimgerdemannia</taxon>
    </lineage>
</organism>
<dbReference type="PANTHER" id="PTHR45748">
    <property type="entry name" value="1-PHOSPHATIDYLINOSITOL 3-PHOSPHATE 5-KINASE-RELATED"/>
    <property type="match status" value="1"/>
</dbReference>
<reference evidence="6 7" key="1">
    <citation type="journal article" date="2018" name="New Phytol.">
        <title>Phylogenomics of Endogonaceae and evolution of mycorrhizas within Mucoromycota.</title>
        <authorList>
            <person name="Chang Y."/>
            <person name="Desiro A."/>
            <person name="Na H."/>
            <person name="Sandor L."/>
            <person name="Lipzen A."/>
            <person name="Clum A."/>
            <person name="Barry K."/>
            <person name="Grigoriev I.V."/>
            <person name="Martin F.M."/>
            <person name="Stajich J.E."/>
            <person name="Smith M.E."/>
            <person name="Bonito G."/>
            <person name="Spatafora J.W."/>
        </authorList>
    </citation>
    <scope>NUCLEOTIDE SEQUENCE [LARGE SCALE GENOMIC DNA]</scope>
    <source>
        <strain evidence="6 7">GMNB39</strain>
    </source>
</reference>
<evidence type="ECO:0000313" key="6">
    <source>
        <dbReference type="EMBL" id="RUP51415.1"/>
    </source>
</evidence>
<evidence type="ECO:0000313" key="7">
    <source>
        <dbReference type="Proteomes" id="UP000268093"/>
    </source>
</evidence>
<feature type="compositionally biased region" description="Low complexity" evidence="4">
    <location>
        <begin position="1462"/>
        <end position="1478"/>
    </location>
</feature>
<dbReference type="InterPro" id="IPR027483">
    <property type="entry name" value="PInositol-4-P-4/5-kinase_C_sf"/>
</dbReference>
<dbReference type="Gene3D" id="3.30.800.10">
    <property type="entry name" value="Phosphatidylinositol Phosphate Kinase II Beta"/>
    <property type="match status" value="1"/>
</dbReference>
<feature type="region of interest" description="Disordered" evidence="4">
    <location>
        <begin position="1456"/>
        <end position="1532"/>
    </location>
</feature>